<geneLocation type="chloroplast" evidence="6"/>
<keyword evidence="3 5" id="KW-0689">Ribosomal protein</keyword>
<dbReference type="InterPro" id="IPR023803">
    <property type="entry name" value="Ribosomal_bS16_dom_sf"/>
</dbReference>
<evidence type="ECO:0000256" key="1">
    <source>
        <dbReference type="ARBA" id="ARBA00004229"/>
    </source>
</evidence>
<dbReference type="GO" id="GO:0005739">
    <property type="term" value="C:mitochondrion"/>
    <property type="evidence" value="ECO:0007669"/>
    <property type="project" value="GOC"/>
</dbReference>
<dbReference type="Pfam" id="PF00886">
    <property type="entry name" value="Ribosomal_S16"/>
    <property type="match status" value="1"/>
</dbReference>
<gene>
    <name evidence="5 6" type="primary">rps16</name>
    <name evidence="6" type="ORF">DIPH_0003</name>
</gene>
<dbReference type="GO" id="GO:0015935">
    <property type="term" value="C:small ribosomal subunit"/>
    <property type="evidence" value="ECO:0007669"/>
    <property type="project" value="TreeGrafter"/>
</dbReference>
<dbReference type="GeneID" id="40864085"/>
<evidence type="ECO:0000313" key="6">
    <source>
        <dbReference type="EMBL" id="QDJ93975.1"/>
    </source>
</evidence>
<dbReference type="NCBIfam" id="TIGR00002">
    <property type="entry name" value="S16"/>
    <property type="match status" value="1"/>
</dbReference>
<sequence>MVKLRLQRCGKKQQAYYRIVAIDVRSRREGKSIKKIGFYDPKRKYIYFNIHDLIYFFEKGAQPTEIVRYLLRKYLKEHLSNQISRN</sequence>
<dbReference type="Gene3D" id="3.30.1320.10">
    <property type="match status" value="1"/>
</dbReference>
<keyword evidence="6" id="KW-0934">Plastid</keyword>
<keyword evidence="4 5" id="KW-0687">Ribonucleoprotein</keyword>
<accession>A0A514TN96</accession>
<dbReference type="InterPro" id="IPR000307">
    <property type="entry name" value="Ribosomal_bS16"/>
</dbReference>
<dbReference type="GO" id="GO:0003735">
    <property type="term" value="F:structural constituent of ribosome"/>
    <property type="evidence" value="ECO:0007669"/>
    <property type="project" value="InterPro"/>
</dbReference>
<dbReference type="GO" id="GO:0032543">
    <property type="term" value="P:mitochondrial translation"/>
    <property type="evidence" value="ECO:0007669"/>
    <property type="project" value="TreeGrafter"/>
</dbReference>
<evidence type="ECO:0000256" key="4">
    <source>
        <dbReference type="ARBA" id="ARBA00023274"/>
    </source>
</evidence>
<comment type="subcellular location">
    <subcellularLocation>
        <location evidence="1 5">Plastid</location>
        <location evidence="1 5">Chloroplast</location>
    </subcellularLocation>
</comment>
<dbReference type="SUPFAM" id="SSF54565">
    <property type="entry name" value="Ribosomal protein S16"/>
    <property type="match status" value="1"/>
</dbReference>
<organism evidence="6">
    <name type="scientific">Diphelypaea coccinea</name>
    <dbReference type="NCBI Taxonomy" id="223087"/>
    <lineage>
        <taxon>Eukaryota</taxon>
        <taxon>Viridiplantae</taxon>
        <taxon>Streptophyta</taxon>
        <taxon>Embryophyta</taxon>
        <taxon>Tracheophyta</taxon>
        <taxon>Spermatophyta</taxon>
        <taxon>Magnoliopsida</taxon>
        <taxon>eudicotyledons</taxon>
        <taxon>Gunneridae</taxon>
        <taxon>Pentapetalae</taxon>
        <taxon>asterids</taxon>
        <taxon>lamiids</taxon>
        <taxon>Lamiales</taxon>
        <taxon>Orobanchaceae</taxon>
        <taxon>Orobancheae</taxon>
        <taxon>Diphelypaea</taxon>
    </lineage>
</organism>
<protein>
    <recommendedName>
        <fullName evidence="5">Small ribosomal subunit protein bS16c</fullName>
    </recommendedName>
</protein>
<dbReference type="RefSeq" id="YP_009674163.1">
    <property type="nucleotide sequence ID" value="NC_043877.1"/>
</dbReference>
<dbReference type="GO" id="GO:0009507">
    <property type="term" value="C:chloroplast"/>
    <property type="evidence" value="ECO:0007669"/>
    <property type="project" value="UniProtKB-SubCell"/>
</dbReference>
<dbReference type="HAMAP" id="MF_00385">
    <property type="entry name" value="Ribosomal_bS16"/>
    <property type="match status" value="1"/>
</dbReference>
<comment type="similarity">
    <text evidence="2 5">Belongs to the bacterial ribosomal protein bS16 family.</text>
</comment>
<evidence type="ECO:0000256" key="5">
    <source>
        <dbReference type="HAMAP-Rule" id="MF_00385"/>
    </source>
</evidence>
<reference evidence="6" key="1">
    <citation type="submission" date="2019-05" db="EMBL/GenBank/DDBJ databases">
        <title>Extensive plastome reduction and losses of photosynthesis genes in Diphelypaea coccinea, the holoparasitic plant of the family Orobanchaceae.</title>
        <authorList>
            <person name="Gruzdev E.V."/>
            <person name="Kadnikov V.V."/>
            <person name="Beletsky A.V."/>
            <person name="Mardanov A.V."/>
            <person name="Ravin N.V."/>
        </authorList>
    </citation>
    <scope>NUCLEOTIDE SEQUENCE</scope>
</reference>
<dbReference type="PANTHER" id="PTHR12919">
    <property type="entry name" value="30S RIBOSOMAL PROTEIN S16"/>
    <property type="match status" value="1"/>
</dbReference>
<dbReference type="EMBL" id="MK922354">
    <property type="protein sequence ID" value="QDJ93975.1"/>
    <property type="molecule type" value="Genomic_DNA"/>
</dbReference>
<evidence type="ECO:0000256" key="2">
    <source>
        <dbReference type="ARBA" id="ARBA00006668"/>
    </source>
</evidence>
<evidence type="ECO:0000256" key="3">
    <source>
        <dbReference type="ARBA" id="ARBA00022980"/>
    </source>
</evidence>
<keyword evidence="6" id="KW-0150">Chloroplast</keyword>
<name>A0A514TN96_9LAMI</name>
<dbReference type="PANTHER" id="PTHR12919:SF20">
    <property type="entry name" value="SMALL RIBOSOMAL SUBUNIT PROTEIN BS16M"/>
    <property type="match status" value="1"/>
</dbReference>
<proteinExistence type="inferred from homology"/>
<dbReference type="AlphaFoldDB" id="A0A514TN96"/>